<feature type="transmembrane region" description="Helical" evidence="1">
    <location>
        <begin position="56"/>
        <end position="73"/>
    </location>
</feature>
<feature type="transmembrane region" description="Helical" evidence="1">
    <location>
        <begin position="85"/>
        <end position="105"/>
    </location>
</feature>
<organism evidence="2 3">
    <name type="scientific">Cytobacillus spartinae</name>
    <dbReference type="NCBI Taxonomy" id="3299023"/>
    <lineage>
        <taxon>Bacteria</taxon>
        <taxon>Bacillati</taxon>
        <taxon>Bacillota</taxon>
        <taxon>Bacilli</taxon>
        <taxon>Bacillales</taxon>
        <taxon>Bacillaceae</taxon>
        <taxon>Cytobacillus</taxon>
    </lineage>
</organism>
<dbReference type="Proteomes" id="UP001601059">
    <property type="component" value="Unassembled WGS sequence"/>
</dbReference>
<reference evidence="2 3" key="1">
    <citation type="submission" date="2024-08" db="EMBL/GenBank/DDBJ databases">
        <title>Two novel Cytobacillus novel species.</title>
        <authorList>
            <person name="Liu G."/>
        </authorList>
    </citation>
    <scope>NUCLEOTIDE SEQUENCE [LARGE SCALE GENOMIC DNA]</scope>
    <source>
        <strain evidence="2 3">FJAT-54145</strain>
    </source>
</reference>
<keyword evidence="1" id="KW-1133">Transmembrane helix</keyword>
<evidence type="ECO:0000256" key="1">
    <source>
        <dbReference type="SAM" id="Phobius"/>
    </source>
</evidence>
<feature type="transmembrane region" description="Helical" evidence="1">
    <location>
        <begin position="15"/>
        <end position="36"/>
    </location>
</feature>
<gene>
    <name evidence="2" type="ORF">ACFYKX_25220</name>
</gene>
<proteinExistence type="predicted"/>
<protein>
    <recommendedName>
        <fullName evidence="4">DUF4234 domain-containing protein</fullName>
    </recommendedName>
</protein>
<keyword evidence="1" id="KW-0812">Transmembrane</keyword>
<evidence type="ECO:0008006" key="4">
    <source>
        <dbReference type="Google" id="ProtNLM"/>
    </source>
</evidence>
<sequence>MLEGNMENIKYFKRVHVGLVILFSFLSLGIYLGYWFLSRKKSINDLKGEKVVPFKWWVVFTTILTISFVYKFVGPIFLTPYGMAIFDSIDVILSCYLLGLLYYSVFRLAELFEETYNEKIFQGWLLVLFHVWYVQYKINRLGDFEIEESRFTSQLAK</sequence>
<name>A0ABW6KMB3_9BACI</name>
<dbReference type="RefSeq" id="WP_389364775.1">
    <property type="nucleotide sequence ID" value="NZ_JBIACK010000020.1"/>
</dbReference>
<evidence type="ECO:0000313" key="3">
    <source>
        <dbReference type="Proteomes" id="UP001601059"/>
    </source>
</evidence>
<dbReference type="EMBL" id="JBIACK010000020">
    <property type="protein sequence ID" value="MFE8703877.1"/>
    <property type="molecule type" value="Genomic_DNA"/>
</dbReference>
<accession>A0ABW6KMB3</accession>
<keyword evidence="3" id="KW-1185">Reference proteome</keyword>
<keyword evidence="1" id="KW-0472">Membrane</keyword>
<evidence type="ECO:0000313" key="2">
    <source>
        <dbReference type="EMBL" id="MFE8703877.1"/>
    </source>
</evidence>
<comment type="caution">
    <text evidence="2">The sequence shown here is derived from an EMBL/GenBank/DDBJ whole genome shotgun (WGS) entry which is preliminary data.</text>
</comment>